<protein>
    <recommendedName>
        <fullName evidence="1">LarA-like N-terminal domain-containing protein</fullName>
    </recommendedName>
</protein>
<sequence>MPGFFDSRERTVMNYQLTSGQIKAVLQLPESAVVFNADNQSVVASLATSLQSPLGLPPIEQCVVPGDRVALVVDPDTPGVADMITLVWEQFQASHGEELDATLLLPADPDGSNWKAIIDGLPVHVRNQVAIHVHDPTDEQQRSYLASSAGGERIYLSHYLTDADLVVTIGRIGFDATFGYRGTNSSIYPAFSNTESINAARPTDNDLAPGDSRPLRVLADEIGWLLGTQFAVQVIPGGDGSAIEFLCGAPDEVMKAGRTLLHQHWAVTADETFELVVVSVPANASNGWKSVGAAVETAVRLAGDGGRVAVVAELPNQIGPAMEMLRRSLEPEDLLKPLRREMLHDAAEVSQLIKAMSHARIYLHSNLDPVFVEELGILPLTSEAELQRLIKSSERTFVLPHANFAWVESVAPATL</sequence>
<dbReference type="PANTHER" id="PTHR33171">
    <property type="entry name" value="LAR_N DOMAIN-CONTAINING PROTEIN"/>
    <property type="match status" value="1"/>
</dbReference>
<dbReference type="STRING" id="1891926.Fuma_05457"/>
<evidence type="ECO:0000313" key="3">
    <source>
        <dbReference type="Proteomes" id="UP000187735"/>
    </source>
</evidence>
<dbReference type="InterPro" id="IPR048068">
    <property type="entry name" value="LarA-like"/>
</dbReference>
<dbReference type="InterPro" id="IPR043166">
    <property type="entry name" value="LarA-like_C"/>
</dbReference>
<name>A0A1P8WP23_9PLAN</name>
<dbReference type="Pfam" id="PF09861">
    <property type="entry name" value="Lar_N"/>
    <property type="match status" value="1"/>
</dbReference>
<reference evidence="2 3" key="1">
    <citation type="journal article" date="2016" name="Front. Microbiol.">
        <title>Fuerstia marisgermanicae gen. nov., sp. nov., an Unusual Member of the Phylum Planctomycetes from the German Wadden Sea.</title>
        <authorList>
            <person name="Kohn T."/>
            <person name="Heuer A."/>
            <person name="Jogler M."/>
            <person name="Vollmers J."/>
            <person name="Boedeker C."/>
            <person name="Bunk B."/>
            <person name="Rast P."/>
            <person name="Borchert D."/>
            <person name="Glockner I."/>
            <person name="Freese H.M."/>
            <person name="Klenk H.P."/>
            <person name="Overmann J."/>
            <person name="Kaster A.K."/>
            <person name="Rohde M."/>
            <person name="Wiegand S."/>
            <person name="Jogler C."/>
        </authorList>
    </citation>
    <scope>NUCLEOTIDE SEQUENCE [LARGE SCALE GENOMIC DNA]</scope>
    <source>
        <strain evidence="2 3">NH11</strain>
    </source>
</reference>
<proteinExistence type="predicted"/>
<dbReference type="KEGG" id="fmr:Fuma_05457"/>
<feature type="domain" description="LarA-like N-terminal" evidence="1">
    <location>
        <begin position="37"/>
        <end position="199"/>
    </location>
</feature>
<evidence type="ECO:0000313" key="2">
    <source>
        <dbReference type="EMBL" id="APZ95795.1"/>
    </source>
</evidence>
<dbReference type="AlphaFoldDB" id="A0A1P8WP23"/>
<dbReference type="EMBL" id="CP017641">
    <property type="protein sequence ID" value="APZ95795.1"/>
    <property type="molecule type" value="Genomic_DNA"/>
</dbReference>
<evidence type="ECO:0000259" key="1">
    <source>
        <dbReference type="Pfam" id="PF09861"/>
    </source>
</evidence>
<dbReference type="PANTHER" id="PTHR33171:SF17">
    <property type="entry name" value="LARA-LIKE N-TERMINAL DOMAIN-CONTAINING PROTEIN"/>
    <property type="match status" value="1"/>
</dbReference>
<dbReference type="InterPro" id="IPR018657">
    <property type="entry name" value="LarA-like_N"/>
</dbReference>
<dbReference type="Gene3D" id="3.90.226.30">
    <property type="match status" value="1"/>
</dbReference>
<organism evidence="2 3">
    <name type="scientific">Fuerstiella marisgermanici</name>
    <dbReference type="NCBI Taxonomy" id="1891926"/>
    <lineage>
        <taxon>Bacteria</taxon>
        <taxon>Pseudomonadati</taxon>
        <taxon>Planctomycetota</taxon>
        <taxon>Planctomycetia</taxon>
        <taxon>Planctomycetales</taxon>
        <taxon>Planctomycetaceae</taxon>
        <taxon>Fuerstiella</taxon>
    </lineage>
</organism>
<keyword evidence="3" id="KW-1185">Reference proteome</keyword>
<dbReference type="Gene3D" id="3.40.50.11440">
    <property type="match status" value="1"/>
</dbReference>
<gene>
    <name evidence="2" type="ORF">Fuma_05457</name>
</gene>
<dbReference type="Proteomes" id="UP000187735">
    <property type="component" value="Chromosome"/>
</dbReference>
<dbReference type="GO" id="GO:0050043">
    <property type="term" value="F:lactate racemase activity"/>
    <property type="evidence" value="ECO:0007669"/>
    <property type="project" value="InterPro"/>
</dbReference>
<accession>A0A1P8WP23</accession>